<reference evidence="7" key="1">
    <citation type="submission" date="2017-11" db="EMBL/GenBank/DDBJ databases">
        <authorList>
            <person name="Zhu W."/>
        </authorList>
    </citation>
    <scope>NUCLEOTIDE SEQUENCE [LARGE SCALE GENOMIC DNA]</scope>
    <source>
        <strain evidence="7">160</strain>
    </source>
</reference>
<evidence type="ECO:0000256" key="1">
    <source>
        <dbReference type="ARBA" id="ARBA00022723"/>
    </source>
</evidence>
<accession>A0A345PJJ6</accession>
<gene>
    <name evidence="6" type="ORF">CUC15_15090</name>
</gene>
<evidence type="ECO:0000256" key="2">
    <source>
        <dbReference type="ARBA" id="ARBA00022801"/>
    </source>
</evidence>
<organism evidence="6 7">
    <name type="scientific">Oceanobacillus zhaokaii</name>
    <dbReference type="NCBI Taxonomy" id="2052660"/>
    <lineage>
        <taxon>Bacteria</taxon>
        <taxon>Bacillati</taxon>
        <taxon>Bacillota</taxon>
        <taxon>Bacilli</taxon>
        <taxon>Bacillales</taxon>
        <taxon>Bacillaceae</taxon>
        <taxon>Oceanobacillus</taxon>
    </lineage>
</organism>
<dbReference type="PANTHER" id="PTHR42988">
    <property type="entry name" value="PHOSPHOHYDROLASE"/>
    <property type="match status" value="1"/>
</dbReference>
<name>A0A345PJJ6_9BACI</name>
<comment type="similarity">
    <text evidence="4">Belongs to the cyclic nucleotide phosphodiesterase class-III family.</text>
</comment>
<dbReference type="Proteomes" id="UP000253908">
    <property type="component" value="Chromosome"/>
</dbReference>
<dbReference type="PANTHER" id="PTHR42988:SF2">
    <property type="entry name" value="CYCLIC NUCLEOTIDE PHOSPHODIESTERASE CBUA0032-RELATED"/>
    <property type="match status" value="1"/>
</dbReference>
<dbReference type="KEGG" id="ocn:CUC15_15090"/>
<evidence type="ECO:0000313" key="7">
    <source>
        <dbReference type="Proteomes" id="UP000253908"/>
    </source>
</evidence>
<evidence type="ECO:0000259" key="5">
    <source>
        <dbReference type="Pfam" id="PF00149"/>
    </source>
</evidence>
<dbReference type="GO" id="GO:0046872">
    <property type="term" value="F:metal ion binding"/>
    <property type="evidence" value="ECO:0007669"/>
    <property type="project" value="UniProtKB-KW"/>
</dbReference>
<dbReference type="OrthoDB" id="1645838at2"/>
<dbReference type="SUPFAM" id="SSF56300">
    <property type="entry name" value="Metallo-dependent phosphatases"/>
    <property type="match status" value="1"/>
</dbReference>
<evidence type="ECO:0000256" key="3">
    <source>
        <dbReference type="ARBA" id="ARBA00023004"/>
    </source>
</evidence>
<dbReference type="InterPro" id="IPR050884">
    <property type="entry name" value="CNP_phosphodiesterase-III"/>
</dbReference>
<sequence length="281" mass="32493">MRIAVIGDLHFSALKEDNKVFENERNAFYTTFIQRFFSTPADLYVSIGDLTNYGLQKEYEAIYKLINEQEKPFIHVFGNHDTYGLLRNDVLNLTKQKRYHAITKENAVLAFLDTTREQDYNVWGGTLDIEQQEWLSEVVEQSGELPVIVFAHHPVHETTMHSDRENQSIHPDIPIWDILKKKQGKGLYINGHNHCISIAERDQWTFIQLAAVLDQQAASVINIADTEITIDYFDLTDENLQQQAKTIGNAMDHFTLERHQFGILADTNHIIQLKQILKPEV</sequence>
<dbReference type="InterPro" id="IPR004843">
    <property type="entry name" value="Calcineurin-like_PHP"/>
</dbReference>
<dbReference type="Pfam" id="PF00149">
    <property type="entry name" value="Metallophos"/>
    <property type="match status" value="1"/>
</dbReference>
<evidence type="ECO:0000313" key="6">
    <source>
        <dbReference type="EMBL" id="AXI10176.1"/>
    </source>
</evidence>
<keyword evidence="1" id="KW-0479">Metal-binding</keyword>
<dbReference type="EMBL" id="CP024848">
    <property type="protein sequence ID" value="AXI10176.1"/>
    <property type="molecule type" value="Genomic_DNA"/>
</dbReference>
<evidence type="ECO:0000256" key="4">
    <source>
        <dbReference type="ARBA" id="ARBA00025742"/>
    </source>
</evidence>
<proteinExistence type="inferred from homology"/>
<keyword evidence="2" id="KW-0378">Hydrolase</keyword>
<dbReference type="Gene3D" id="3.60.21.10">
    <property type="match status" value="1"/>
</dbReference>
<dbReference type="AlphaFoldDB" id="A0A345PJJ6"/>
<dbReference type="RefSeq" id="WP_114917463.1">
    <property type="nucleotide sequence ID" value="NZ_CP024848.1"/>
</dbReference>
<keyword evidence="7" id="KW-1185">Reference proteome</keyword>
<dbReference type="GO" id="GO:0016787">
    <property type="term" value="F:hydrolase activity"/>
    <property type="evidence" value="ECO:0007669"/>
    <property type="project" value="UniProtKB-KW"/>
</dbReference>
<feature type="domain" description="Calcineurin-like phosphoesterase" evidence="5">
    <location>
        <begin position="1"/>
        <end position="195"/>
    </location>
</feature>
<protein>
    <submittedName>
        <fullName evidence="6">Metallophosphoesterase</fullName>
    </submittedName>
</protein>
<keyword evidence="3" id="KW-0408">Iron</keyword>
<dbReference type="InterPro" id="IPR029052">
    <property type="entry name" value="Metallo-depent_PP-like"/>
</dbReference>